<dbReference type="Pfam" id="PF00831">
    <property type="entry name" value="Ribosomal_L29"/>
    <property type="match status" value="1"/>
</dbReference>
<proteinExistence type="inferred from homology"/>
<name>A0A644U340_9ZZZZ</name>
<dbReference type="InterPro" id="IPR001854">
    <property type="entry name" value="Ribosomal_uL29"/>
</dbReference>
<evidence type="ECO:0000256" key="1">
    <source>
        <dbReference type="ARBA" id="ARBA00009254"/>
    </source>
</evidence>
<protein>
    <submittedName>
        <fullName evidence="4">50S ribosomal protein L29</fullName>
    </submittedName>
</protein>
<comment type="similarity">
    <text evidence="1">Belongs to the universal ribosomal protein uL29 family.</text>
</comment>
<organism evidence="4">
    <name type="scientific">bioreactor metagenome</name>
    <dbReference type="NCBI Taxonomy" id="1076179"/>
    <lineage>
        <taxon>unclassified sequences</taxon>
        <taxon>metagenomes</taxon>
        <taxon>ecological metagenomes</taxon>
    </lineage>
</organism>
<dbReference type="GO" id="GO:0005840">
    <property type="term" value="C:ribosome"/>
    <property type="evidence" value="ECO:0007669"/>
    <property type="project" value="UniProtKB-KW"/>
</dbReference>
<dbReference type="GO" id="GO:1990904">
    <property type="term" value="C:ribonucleoprotein complex"/>
    <property type="evidence" value="ECO:0007669"/>
    <property type="project" value="UniProtKB-KW"/>
</dbReference>
<dbReference type="PROSITE" id="PS00579">
    <property type="entry name" value="RIBOSOMAL_L29"/>
    <property type="match status" value="1"/>
</dbReference>
<dbReference type="SUPFAM" id="SSF46561">
    <property type="entry name" value="Ribosomal protein L29 (L29p)"/>
    <property type="match status" value="1"/>
</dbReference>
<dbReference type="GO" id="GO:0006412">
    <property type="term" value="P:translation"/>
    <property type="evidence" value="ECO:0007669"/>
    <property type="project" value="InterPro"/>
</dbReference>
<dbReference type="HAMAP" id="MF_00374">
    <property type="entry name" value="Ribosomal_uL29"/>
    <property type="match status" value="1"/>
</dbReference>
<keyword evidence="3" id="KW-0687">Ribonucleoprotein</keyword>
<evidence type="ECO:0000256" key="3">
    <source>
        <dbReference type="ARBA" id="ARBA00023274"/>
    </source>
</evidence>
<reference evidence="4" key="1">
    <citation type="submission" date="2019-08" db="EMBL/GenBank/DDBJ databases">
        <authorList>
            <person name="Kucharzyk K."/>
            <person name="Murdoch R.W."/>
            <person name="Higgins S."/>
            <person name="Loffler F."/>
        </authorList>
    </citation>
    <scope>NUCLEOTIDE SEQUENCE</scope>
</reference>
<dbReference type="AlphaFoldDB" id="A0A644U340"/>
<gene>
    <name evidence="4" type="primary">rpmC_7</name>
    <name evidence="4" type="ORF">SDC9_19189</name>
</gene>
<dbReference type="NCBIfam" id="TIGR00012">
    <property type="entry name" value="L29"/>
    <property type="match status" value="1"/>
</dbReference>
<dbReference type="CDD" id="cd00427">
    <property type="entry name" value="Ribosomal_L29_HIP"/>
    <property type="match status" value="1"/>
</dbReference>
<comment type="caution">
    <text evidence="4">The sequence shown here is derived from an EMBL/GenBank/DDBJ whole genome shotgun (WGS) entry which is preliminary data.</text>
</comment>
<dbReference type="GO" id="GO:0003735">
    <property type="term" value="F:structural constituent of ribosome"/>
    <property type="evidence" value="ECO:0007669"/>
    <property type="project" value="InterPro"/>
</dbReference>
<dbReference type="EMBL" id="VSSQ01000072">
    <property type="protein sequence ID" value="MPL73390.1"/>
    <property type="molecule type" value="Genomic_DNA"/>
</dbReference>
<dbReference type="Gene3D" id="1.10.287.310">
    <property type="match status" value="1"/>
</dbReference>
<evidence type="ECO:0000313" key="4">
    <source>
        <dbReference type="EMBL" id="MPL73390.1"/>
    </source>
</evidence>
<evidence type="ECO:0000256" key="2">
    <source>
        <dbReference type="ARBA" id="ARBA00022980"/>
    </source>
</evidence>
<sequence>MKNNVIKELSTSELQERLAVDKIQLNKMKINHAVTPLENPNKIKEARRDVARIKTELRKRELGSKSVDNK</sequence>
<dbReference type="InterPro" id="IPR018254">
    <property type="entry name" value="Ribosomal_uL29_CS"/>
</dbReference>
<accession>A0A644U340</accession>
<keyword evidence="2 4" id="KW-0689">Ribosomal protein</keyword>
<dbReference type="InterPro" id="IPR036049">
    <property type="entry name" value="Ribosomal_uL29_sf"/>
</dbReference>